<protein>
    <recommendedName>
        <fullName evidence="5">DUF1009 domain-containing protein</fullName>
    </recommendedName>
</protein>
<dbReference type="EMBL" id="FOTI01000003">
    <property type="protein sequence ID" value="SFL18493.1"/>
    <property type="molecule type" value="Genomic_DNA"/>
</dbReference>
<proteinExistence type="predicted"/>
<sequence length="278" mass="30412">MSKKALLAGWGNLPLLWAEKAKMAQEDFIIISIAEEITANFSEFACQEYTINLSEFNKLIELLKAEQVSDLIMLGKIQKAHLFAGFEPDIRLKKLLAGLPNFNDDTIMLALVKEFTRSGINVLPQDYLLQDQLAKTGVLAGKLTEQLKTELSFAFTTAYNLGQLDIGQTALTKNGAVLALEAIEGTDQAIKRAAEFGGPGIVMAKCSKKEQDLRFDLPTVGLQTLDNLISSQAAALIIESGKTFILNQAEFLQRAAANNLVVVAAGHNKGELIFPWQK</sequence>
<dbReference type="InterPro" id="IPR010415">
    <property type="entry name" value="LpxI_C"/>
</dbReference>
<gene>
    <name evidence="3" type="ORF">SAMN02983006_00411</name>
</gene>
<dbReference type="PANTHER" id="PTHR39962">
    <property type="entry name" value="BLL4848 PROTEIN"/>
    <property type="match status" value="1"/>
</dbReference>
<dbReference type="Pfam" id="PF17930">
    <property type="entry name" value="LpxI_N"/>
    <property type="match status" value="1"/>
</dbReference>
<dbReference type="PANTHER" id="PTHR39962:SF1">
    <property type="entry name" value="LPXI FAMILY PROTEIN"/>
    <property type="match status" value="1"/>
</dbReference>
<reference evidence="3 4" key="1">
    <citation type="submission" date="2016-10" db="EMBL/GenBank/DDBJ databases">
        <authorList>
            <person name="de Groot N.N."/>
        </authorList>
    </citation>
    <scope>NUCLEOTIDE SEQUENCE [LARGE SCALE GENOMIC DNA]</scope>
    <source>
        <strain evidence="3 4">ATCC 51327</strain>
    </source>
</reference>
<dbReference type="Gene3D" id="3.40.50.20">
    <property type="match status" value="1"/>
</dbReference>
<evidence type="ECO:0000259" key="2">
    <source>
        <dbReference type="Pfam" id="PF17930"/>
    </source>
</evidence>
<feature type="domain" description="LpxI C-terminal" evidence="1">
    <location>
        <begin position="137"/>
        <end position="263"/>
    </location>
</feature>
<dbReference type="Proteomes" id="UP000199006">
    <property type="component" value="Unassembled WGS sequence"/>
</dbReference>
<dbReference type="Pfam" id="PF06230">
    <property type="entry name" value="LpxI_C"/>
    <property type="match status" value="1"/>
</dbReference>
<accession>A0A1I4FLZ5</accession>
<evidence type="ECO:0000259" key="1">
    <source>
        <dbReference type="Pfam" id="PF06230"/>
    </source>
</evidence>
<feature type="domain" description="LpxI N-terminal" evidence="2">
    <location>
        <begin position="5"/>
        <end position="131"/>
    </location>
</feature>
<evidence type="ECO:0008006" key="5">
    <source>
        <dbReference type="Google" id="ProtNLM"/>
    </source>
</evidence>
<dbReference type="InterPro" id="IPR041255">
    <property type="entry name" value="LpxI_N"/>
</dbReference>
<keyword evidence="4" id="KW-1185">Reference proteome</keyword>
<dbReference type="AlphaFoldDB" id="A0A1I4FLZ5"/>
<dbReference type="OrthoDB" id="9789836at2"/>
<dbReference type="InterPro" id="IPR053174">
    <property type="entry name" value="LpxI"/>
</dbReference>
<dbReference type="Gene3D" id="3.40.140.80">
    <property type="match status" value="1"/>
</dbReference>
<organism evidence="3 4">
    <name type="scientific">Halanaerobium salsuginis</name>
    <dbReference type="NCBI Taxonomy" id="29563"/>
    <lineage>
        <taxon>Bacteria</taxon>
        <taxon>Bacillati</taxon>
        <taxon>Bacillota</taxon>
        <taxon>Clostridia</taxon>
        <taxon>Halanaerobiales</taxon>
        <taxon>Halanaerobiaceae</taxon>
        <taxon>Halanaerobium</taxon>
    </lineage>
</organism>
<evidence type="ECO:0000313" key="4">
    <source>
        <dbReference type="Proteomes" id="UP000199006"/>
    </source>
</evidence>
<evidence type="ECO:0000313" key="3">
    <source>
        <dbReference type="EMBL" id="SFL18493.1"/>
    </source>
</evidence>
<name>A0A1I4FLZ5_9FIRM</name>
<dbReference type="InterPro" id="IPR043167">
    <property type="entry name" value="LpxI_C_sf"/>
</dbReference>
<dbReference type="RefSeq" id="WP_089858856.1">
    <property type="nucleotide sequence ID" value="NZ_FOTI01000003.1"/>
</dbReference>
<dbReference type="STRING" id="29563.SAMN02983006_00411"/>